<dbReference type="InterPro" id="IPR046947">
    <property type="entry name" value="LytR-like"/>
</dbReference>
<dbReference type="PROSITE" id="PS50110">
    <property type="entry name" value="RESPONSE_REGULATORY"/>
    <property type="match status" value="1"/>
</dbReference>
<dbReference type="Gene3D" id="2.40.50.1020">
    <property type="entry name" value="LytTr DNA-binding domain"/>
    <property type="match status" value="1"/>
</dbReference>
<evidence type="ECO:0000313" key="5">
    <source>
        <dbReference type="Proteomes" id="UP000653343"/>
    </source>
</evidence>
<proteinExistence type="predicted"/>
<feature type="domain" description="Response regulatory" evidence="2">
    <location>
        <begin position="6"/>
        <end position="117"/>
    </location>
</feature>
<dbReference type="SMART" id="SM00448">
    <property type="entry name" value="REC"/>
    <property type="match status" value="1"/>
</dbReference>
<feature type="domain" description="HTH LytTR-type" evidence="3">
    <location>
        <begin position="142"/>
        <end position="246"/>
    </location>
</feature>
<dbReference type="RefSeq" id="WP_189355686.1">
    <property type="nucleotide sequence ID" value="NZ_BMYU01000001.1"/>
</dbReference>
<dbReference type="Pfam" id="PF00072">
    <property type="entry name" value="Response_reg"/>
    <property type="match status" value="1"/>
</dbReference>
<comment type="caution">
    <text evidence="4">The sequence shown here is derived from an EMBL/GenBank/DDBJ whole genome shotgun (WGS) entry which is preliminary data.</text>
</comment>
<dbReference type="SMART" id="SM00850">
    <property type="entry name" value="LytTR"/>
    <property type="match status" value="1"/>
</dbReference>
<dbReference type="Proteomes" id="UP000653343">
    <property type="component" value="Unassembled WGS sequence"/>
</dbReference>
<evidence type="ECO:0000259" key="3">
    <source>
        <dbReference type="PROSITE" id="PS50930"/>
    </source>
</evidence>
<gene>
    <name evidence="4" type="ORF">GCM10010946_07850</name>
</gene>
<dbReference type="Pfam" id="PF04397">
    <property type="entry name" value="LytTR"/>
    <property type="match status" value="1"/>
</dbReference>
<dbReference type="InterPro" id="IPR001789">
    <property type="entry name" value="Sig_transdc_resp-reg_receiver"/>
</dbReference>
<reference evidence="5" key="1">
    <citation type="journal article" date="2019" name="Int. J. Syst. Evol. Microbiol.">
        <title>The Global Catalogue of Microorganisms (GCM) 10K type strain sequencing project: providing services to taxonomists for standard genome sequencing and annotation.</title>
        <authorList>
            <consortium name="The Broad Institute Genomics Platform"/>
            <consortium name="The Broad Institute Genome Sequencing Center for Infectious Disease"/>
            <person name="Wu L."/>
            <person name="Ma J."/>
        </authorList>
    </citation>
    <scope>NUCLEOTIDE SEQUENCE [LARGE SCALE GENOMIC DNA]</scope>
    <source>
        <strain evidence="5">KCTC 23917</strain>
    </source>
</reference>
<dbReference type="GO" id="GO:0003677">
    <property type="term" value="F:DNA binding"/>
    <property type="evidence" value="ECO:0007669"/>
    <property type="project" value="UniProtKB-KW"/>
</dbReference>
<dbReference type="PANTHER" id="PTHR37299">
    <property type="entry name" value="TRANSCRIPTIONAL REGULATOR-RELATED"/>
    <property type="match status" value="1"/>
</dbReference>
<evidence type="ECO:0000256" key="1">
    <source>
        <dbReference type="PROSITE-ProRule" id="PRU00169"/>
    </source>
</evidence>
<keyword evidence="4" id="KW-0238">DNA-binding</keyword>
<dbReference type="EMBL" id="BMYU01000001">
    <property type="protein sequence ID" value="GGX32940.1"/>
    <property type="molecule type" value="Genomic_DNA"/>
</dbReference>
<dbReference type="Gene3D" id="3.40.50.2300">
    <property type="match status" value="1"/>
</dbReference>
<dbReference type="SUPFAM" id="SSF52172">
    <property type="entry name" value="CheY-like"/>
    <property type="match status" value="1"/>
</dbReference>
<keyword evidence="1" id="KW-0597">Phosphoprotein</keyword>
<dbReference type="PANTHER" id="PTHR37299:SF1">
    <property type="entry name" value="STAGE 0 SPORULATION PROTEIN A HOMOLOG"/>
    <property type="match status" value="1"/>
</dbReference>
<organism evidence="4 5">
    <name type="scientific">Undibacterium squillarum</name>
    <dbReference type="NCBI Taxonomy" id="1131567"/>
    <lineage>
        <taxon>Bacteria</taxon>
        <taxon>Pseudomonadati</taxon>
        <taxon>Pseudomonadota</taxon>
        <taxon>Betaproteobacteria</taxon>
        <taxon>Burkholderiales</taxon>
        <taxon>Oxalobacteraceae</taxon>
        <taxon>Undibacterium</taxon>
    </lineage>
</organism>
<protein>
    <submittedName>
        <fullName evidence="4">DNA-binding response regulator</fullName>
    </submittedName>
</protein>
<name>A0ABQ2XT34_9BURK</name>
<evidence type="ECO:0000313" key="4">
    <source>
        <dbReference type="EMBL" id="GGX32940.1"/>
    </source>
</evidence>
<dbReference type="InterPro" id="IPR007492">
    <property type="entry name" value="LytTR_DNA-bd_dom"/>
</dbReference>
<evidence type="ECO:0000259" key="2">
    <source>
        <dbReference type="PROSITE" id="PS50110"/>
    </source>
</evidence>
<feature type="modified residue" description="4-aspartylphosphate" evidence="1">
    <location>
        <position position="57"/>
    </location>
</feature>
<accession>A0ABQ2XT34</accession>
<dbReference type="InterPro" id="IPR011006">
    <property type="entry name" value="CheY-like_superfamily"/>
</dbReference>
<sequence length="249" mass="28384">MKSPCRVCIADDEYLARELVKEFLRPFPQFQLTWECETGQEAADVIRDEQPDLVFLDIQMPELTGLEVLEVTGRKHGVIFTTAYDQYALKAFDLHAVDYLLKPFSRERFEAALHKAAQQVAAQENPPLQQLLSQQQQQAQRILLRERGQTVAIPFEELLYAEAQDDYVVLHTAARSWMKTQTLSELEQQLPAQQFVRVHRSFMLNLQAFDSLQKISKDSHQALMRGGKSVPVSRSGLDKLRAAGLSLNA</sequence>
<keyword evidence="5" id="KW-1185">Reference proteome</keyword>
<dbReference type="PROSITE" id="PS50930">
    <property type="entry name" value="HTH_LYTTR"/>
    <property type="match status" value="1"/>
</dbReference>